<evidence type="ECO:0000256" key="2">
    <source>
        <dbReference type="SAM" id="Phobius"/>
    </source>
</evidence>
<gene>
    <name evidence="3" type="ORF">DFJ75_5021</name>
</gene>
<evidence type="ECO:0008006" key="5">
    <source>
        <dbReference type="Google" id="ProtNLM"/>
    </source>
</evidence>
<feature type="compositionally biased region" description="Gly residues" evidence="1">
    <location>
        <begin position="679"/>
        <end position="697"/>
    </location>
</feature>
<keyword evidence="2" id="KW-0812">Transmembrane</keyword>
<keyword evidence="2" id="KW-0472">Membrane</keyword>
<feature type="region of interest" description="Disordered" evidence="1">
    <location>
        <begin position="227"/>
        <end position="247"/>
    </location>
</feature>
<dbReference type="Proteomes" id="UP000274762">
    <property type="component" value="Unassembled WGS sequence"/>
</dbReference>
<reference evidence="3 4" key="1">
    <citation type="submission" date="2018-10" db="EMBL/GenBank/DDBJ databases">
        <title>Sequencing the genomes of 1000 actinobacteria strains.</title>
        <authorList>
            <person name="Klenk H.-P."/>
        </authorList>
    </citation>
    <scope>NUCLEOTIDE SEQUENCE [LARGE SCALE GENOMIC DNA]</scope>
    <source>
        <strain evidence="3 4">DSM 44343</strain>
    </source>
</reference>
<feature type="compositionally biased region" description="Gly residues" evidence="1">
    <location>
        <begin position="640"/>
        <end position="664"/>
    </location>
</feature>
<feature type="transmembrane region" description="Helical" evidence="2">
    <location>
        <begin position="581"/>
        <end position="600"/>
    </location>
</feature>
<feature type="compositionally biased region" description="Polar residues" evidence="1">
    <location>
        <begin position="667"/>
        <end position="676"/>
    </location>
</feature>
<feature type="transmembrane region" description="Helical" evidence="2">
    <location>
        <begin position="512"/>
        <end position="530"/>
    </location>
</feature>
<feature type="transmembrane region" description="Helical" evidence="2">
    <location>
        <begin position="482"/>
        <end position="506"/>
    </location>
</feature>
<dbReference type="RefSeq" id="WP_147431457.1">
    <property type="nucleotide sequence ID" value="NZ_CBCRXS010000020.1"/>
</dbReference>
<sequence length="776" mass="79809">MRTSIFRRIRTSSRRTPRTGGHSVWVRALLLVTAALVLVTVGAGQAAAAPENGPVAPTTGGKQLPKGMPAELNQFVAGTDEFKNGPWFKGVCADKGGDFAGYLAAMFPNEEALRYWGLPADQKVKLIQAKAMGLVVSNVELPSGESLPAEALRDEKKAKEAVDAGWAPPSDWYQETFPNDRSEFYPSTTPVCADDLKRWTSEAITTWGFKWAKQPDAASMDIMTAAEDGPRRTNAEAGDPQRNRIEDPCNTGEKRGWAYCEHAFFVNCDQAARGPDVASCTDWNINVGKMFDETAAWIDRNTELSDRVDEAIKETGAYKLGAAAVDAFSMLWTGAVAIAKFVEDPSSVIDDWANTMKEGSIGLLQKVLPGLAEVGNFDFKAQWFIAWYAKAVGLGIAVLAVLFLAATVRAARSGGGRELLFNTLGYAPMAVAFMLFAPGVAYMIEAFCAALSDALVGFMGTSVDELVNNVSATLGAVNKDTLVGGTLMGLIGFGLLAIGAFALYVGLLMHQIGIPLASCAMAIGFAFFVYPPMRKKALRIPMTLLSLMLSVPLLFFMLGLLSDLLNDAAKNSIASTGELQSLGMLTLMALAFVVIGLAPFSMLKWAPVLPDTEDSDRMGDSGGGSGQIIGAGMGGAIGASRGASGGGGHGGGGGGSGGPVGGQSGQTAHKATSAANASPGGGHTGGKGGGGHSGELGSGITKGSKALGKAGALAGPEGGAAGRLLAAAGSGLGRGVSMTGHAASAGVSGGARAAAINAASRTHGVAADSAPTPDNT</sequence>
<feature type="compositionally biased region" description="Basic and acidic residues" evidence="1">
    <location>
        <begin position="228"/>
        <end position="247"/>
    </location>
</feature>
<name>A0A495IV51_WILMA</name>
<evidence type="ECO:0000313" key="3">
    <source>
        <dbReference type="EMBL" id="RKR79878.1"/>
    </source>
</evidence>
<feature type="transmembrane region" description="Helical" evidence="2">
    <location>
        <begin position="542"/>
        <end position="561"/>
    </location>
</feature>
<comment type="caution">
    <text evidence="3">The sequence shown here is derived from an EMBL/GenBank/DDBJ whole genome shotgun (WGS) entry which is preliminary data.</text>
</comment>
<dbReference type="EMBL" id="RBKV01000002">
    <property type="protein sequence ID" value="RKR79878.1"/>
    <property type="molecule type" value="Genomic_DNA"/>
</dbReference>
<organism evidence="3 4">
    <name type="scientific">Williamsia marianensis</name>
    <dbReference type="NCBI Taxonomy" id="85044"/>
    <lineage>
        <taxon>Bacteria</taxon>
        <taxon>Bacillati</taxon>
        <taxon>Actinomycetota</taxon>
        <taxon>Actinomycetes</taxon>
        <taxon>Mycobacteriales</taxon>
        <taxon>Nocardiaceae</taxon>
        <taxon>Williamsia</taxon>
    </lineage>
</organism>
<proteinExistence type="predicted"/>
<accession>A0A495IV51</accession>
<evidence type="ECO:0000313" key="4">
    <source>
        <dbReference type="Proteomes" id="UP000274762"/>
    </source>
</evidence>
<feature type="region of interest" description="Disordered" evidence="1">
    <location>
        <begin position="640"/>
        <end position="702"/>
    </location>
</feature>
<protein>
    <recommendedName>
        <fullName evidence="5">TrbL/VirB6 plasmid conjugal transfer protein</fullName>
    </recommendedName>
</protein>
<feature type="transmembrane region" description="Helical" evidence="2">
    <location>
        <begin position="419"/>
        <end position="436"/>
    </location>
</feature>
<dbReference type="OrthoDB" id="4513213at2"/>
<evidence type="ECO:0000256" key="1">
    <source>
        <dbReference type="SAM" id="MobiDB-lite"/>
    </source>
</evidence>
<feature type="transmembrane region" description="Helical" evidence="2">
    <location>
        <begin position="385"/>
        <end position="407"/>
    </location>
</feature>
<keyword evidence="2" id="KW-1133">Transmembrane helix</keyword>
<dbReference type="AlphaFoldDB" id="A0A495IV51"/>